<dbReference type="PANTHER" id="PTHR40048:SF1">
    <property type="entry name" value="RHAMNOSYL O-METHYLTRANSFERASE"/>
    <property type="match status" value="1"/>
</dbReference>
<organism evidence="3 4">
    <name type="scientific">Acropora cervicornis</name>
    <name type="common">Staghorn coral</name>
    <dbReference type="NCBI Taxonomy" id="6130"/>
    <lineage>
        <taxon>Eukaryota</taxon>
        <taxon>Metazoa</taxon>
        <taxon>Cnidaria</taxon>
        <taxon>Anthozoa</taxon>
        <taxon>Hexacorallia</taxon>
        <taxon>Scleractinia</taxon>
        <taxon>Astrocoeniina</taxon>
        <taxon>Acroporidae</taxon>
        <taxon>Acropora</taxon>
    </lineage>
</organism>
<evidence type="ECO:0000313" key="4">
    <source>
        <dbReference type="Proteomes" id="UP001249851"/>
    </source>
</evidence>
<keyword evidence="4" id="KW-1185">Reference proteome</keyword>
<accession>A0AAD9URU3</accession>
<dbReference type="AlphaFoldDB" id="A0AAD9URU3"/>
<dbReference type="EMBL" id="JARQWQ010000177">
    <property type="protein sequence ID" value="KAK2547591.1"/>
    <property type="molecule type" value="Genomic_DNA"/>
</dbReference>
<dbReference type="Gene3D" id="3.40.50.150">
    <property type="entry name" value="Vaccinia Virus protein VP39"/>
    <property type="match status" value="1"/>
</dbReference>
<dbReference type="PANTHER" id="PTHR40048">
    <property type="entry name" value="RHAMNOSYL O-METHYLTRANSFERASE"/>
    <property type="match status" value="1"/>
</dbReference>
<dbReference type="Pfam" id="PF04989">
    <property type="entry name" value="RMNT_CmcI"/>
    <property type="match status" value="1"/>
</dbReference>
<dbReference type="SUPFAM" id="SSF53335">
    <property type="entry name" value="S-adenosyl-L-methionine-dependent methyltransferases"/>
    <property type="match status" value="1"/>
</dbReference>
<gene>
    <name evidence="3" type="ORF">P5673_032412</name>
</gene>
<dbReference type="GO" id="GO:0008168">
    <property type="term" value="F:methyltransferase activity"/>
    <property type="evidence" value="ECO:0007669"/>
    <property type="project" value="UniProtKB-KW"/>
</dbReference>
<dbReference type="GO" id="GO:0008610">
    <property type="term" value="P:lipid biosynthetic process"/>
    <property type="evidence" value="ECO:0007669"/>
    <property type="project" value="InterPro"/>
</dbReference>
<protein>
    <submittedName>
        <fullName evidence="3">Rhamnosyl O-methyltransferase</fullName>
    </submittedName>
</protein>
<keyword evidence="1" id="KW-0489">Methyltransferase</keyword>
<sequence>MNRFLDQKKQKLSSFLGKYQSYWQGVALIKDPLDLVIVQQLLWELKPRTVIEFGAYKGGSALWTADMLKMFGCKSRVISVDIDLSLLDPEAKKSRDVEFIEGDSMQVEKLFPEEFLETLVHPWFVVEDAHVNLKGILEYFDRFTQPGDYICVEDTTPLAPAVMGQGLIKQLGYKANGPQKLNDLKSFLIGRSQKYLVDQRYTDMFG</sequence>
<dbReference type="InterPro" id="IPR029063">
    <property type="entry name" value="SAM-dependent_MTases_sf"/>
</dbReference>
<reference evidence="3" key="1">
    <citation type="journal article" date="2023" name="G3 (Bethesda)">
        <title>Whole genome assembly and annotation of the endangered Caribbean coral Acropora cervicornis.</title>
        <authorList>
            <person name="Selwyn J.D."/>
            <person name="Vollmer S.V."/>
        </authorList>
    </citation>
    <scope>NUCLEOTIDE SEQUENCE</scope>
    <source>
        <strain evidence="3">K2</strain>
    </source>
</reference>
<keyword evidence="2" id="KW-0808">Transferase</keyword>
<dbReference type="GO" id="GO:0032259">
    <property type="term" value="P:methylation"/>
    <property type="evidence" value="ECO:0007669"/>
    <property type="project" value="UniProtKB-KW"/>
</dbReference>
<name>A0AAD9URU3_ACRCE</name>
<dbReference type="InterPro" id="IPR007072">
    <property type="entry name" value="RNMT_CmcI"/>
</dbReference>
<dbReference type="Proteomes" id="UP001249851">
    <property type="component" value="Unassembled WGS sequence"/>
</dbReference>
<evidence type="ECO:0000256" key="2">
    <source>
        <dbReference type="ARBA" id="ARBA00022679"/>
    </source>
</evidence>
<reference evidence="3" key="2">
    <citation type="journal article" date="2023" name="Science">
        <title>Genomic signatures of disease resistance in endangered staghorn corals.</title>
        <authorList>
            <person name="Vollmer S.V."/>
            <person name="Selwyn J.D."/>
            <person name="Despard B.A."/>
            <person name="Roesel C.L."/>
        </authorList>
    </citation>
    <scope>NUCLEOTIDE SEQUENCE</scope>
    <source>
        <strain evidence="3">K2</strain>
    </source>
</reference>
<dbReference type="GO" id="GO:0005886">
    <property type="term" value="C:plasma membrane"/>
    <property type="evidence" value="ECO:0007669"/>
    <property type="project" value="TreeGrafter"/>
</dbReference>
<evidence type="ECO:0000256" key="1">
    <source>
        <dbReference type="ARBA" id="ARBA00022603"/>
    </source>
</evidence>
<evidence type="ECO:0000313" key="3">
    <source>
        <dbReference type="EMBL" id="KAK2547591.1"/>
    </source>
</evidence>
<comment type="caution">
    <text evidence="3">The sequence shown here is derived from an EMBL/GenBank/DDBJ whole genome shotgun (WGS) entry which is preliminary data.</text>
</comment>
<proteinExistence type="predicted"/>